<dbReference type="SUPFAM" id="SSF56601">
    <property type="entry name" value="beta-lactamase/transpeptidase-like"/>
    <property type="match status" value="1"/>
</dbReference>
<gene>
    <name evidence="3" type="ORF">LVJ94_29850</name>
</gene>
<dbReference type="InterPro" id="IPR001466">
    <property type="entry name" value="Beta-lactam-related"/>
</dbReference>
<reference evidence="3" key="1">
    <citation type="submission" date="2021-12" db="EMBL/GenBank/DDBJ databases">
        <title>Discovery of the Pendulisporaceae a myxobacterial family with distinct sporulation behavior and unique specialized metabolism.</title>
        <authorList>
            <person name="Garcia R."/>
            <person name="Popoff A."/>
            <person name="Bader C.D."/>
            <person name="Loehr J."/>
            <person name="Walesch S."/>
            <person name="Walt C."/>
            <person name="Boldt J."/>
            <person name="Bunk B."/>
            <person name="Haeckl F.J.F.P.J."/>
            <person name="Gunesch A.P."/>
            <person name="Birkelbach J."/>
            <person name="Nuebel U."/>
            <person name="Pietschmann T."/>
            <person name="Bach T."/>
            <person name="Mueller R."/>
        </authorList>
    </citation>
    <scope>NUCLEOTIDE SEQUENCE</scope>
    <source>
        <strain evidence="3">MSr11367</strain>
    </source>
</reference>
<evidence type="ECO:0000259" key="2">
    <source>
        <dbReference type="Pfam" id="PF00144"/>
    </source>
</evidence>
<evidence type="ECO:0000313" key="4">
    <source>
        <dbReference type="Proteomes" id="UP001374803"/>
    </source>
</evidence>
<dbReference type="InterPro" id="IPR012338">
    <property type="entry name" value="Beta-lactam/transpept-like"/>
</dbReference>
<feature type="chain" id="PRO_5045388660" evidence="1">
    <location>
        <begin position="20"/>
        <end position="564"/>
    </location>
</feature>
<accession>A0ABZ2KVW3</accession>
<keyword evidence="1" id="KW-0732">Signal</keyword>
<feature type="domain" description="Beta-lactamase-related" evidence="2">
    <location>
        <begin position="50"/>
        <end position="355"/>
    </location>
</feature>
<dbReference type="InterPro" id="IPR050491">
    <property type="entry name" value="AmpC-like"/>
</dbReference>
<dbReference type="Proteomes" id="UP001374803">
    <property type="component" value="Chromosome"/>
</dbReference>
<dbReference type="PANTHER" id="PTHR46825">
    <property type="entry name" value="D-ALANYL-D-ALANINE-CARBOXYPEPTIDASE/ENDOPEPTIDASE AMPH"/>
    <property type="match status" value="1"/>
</dbReference>
<dbReference type="EMBL" id="CP089983">
    <property type="protein sequence ID" value="WXB01110.1"/>
    <property type="molecule type" value="Genomic_DNA"/>
</dbReference>
<organism evidence="3 4">
    <name type="scientific">Pendulispora rubella</name>
    <dbReference type="NCBI Taxonomy" id="2741070"/>
    <lineage>
        <taxon>Bacteria</taxon>
        <taxon>Pseudomonadati</taxon>
        <taxon>Myxococcota</taxon>
        <taxon>Myxococcia</taxon>
        <taxon>Myxococcales</taxon>
        <taxon>Sorangiineae</taxon>
        <taxon>Pendulisporaceae</taxon>
        <taxon>Pendulispora</taxon>
    </lineage>
</organism>
<protein>
    <submittedName>
        <fullName evidence="3">Serine hydrolase</fullName>
    </submittedName>
</protein>
<dbReference type="Gene3D" id="3.40.710.10">
    <property type="entry name" value="DD-peptidase/beta-lactamase superfamily"/>
    <property type="match status" value="1"/>
</dbReference>
<feature type="signal peptide" evidence="1">
    <location>
        <begin position="1"/>
        <end position="19"/>
    </location>
</feature>
<proteinExistence type="predicted"/>
<keyword evidence="3" id="KW-0378">Hydrolase</keyword>
<dbReference type="Pfam" id="PF00144">
    <property type="entry name" value="Beta-lactamase"/>
    <property type="match status" value="1"/>
</dbReference>
<dbReference type="PROSITE" id="PS51257">
    <property type="entry name" value="PROKAR_LIPOPROTEIN"/>
    <property type="match status" value="1"/>
</dbReference>
<dbReference type="GO" id="GO:0016787">
    <property type="term" value="F:hydrolase activity"/>
    <property type="evidence" value="ECO:0007669"/>
    <property type="project" value="UniProtKB-KW"/>
</dbReference>
<dbReference type="PANTHER" id="PTHR46825:SF9">
    <property type="entry name" value="BETA-LACTAMASE-RELATED DOMAIN-CONTAINING PROTEIN"/>
    <property type="match status" value="1"/>
</dbReference>
<evidence type="ECO:0000313" key="3">
    <source>
        <dbReference type="EMBL" id="WXB01110.1"/>
    </source>
</evidence>
<name>A0ABZ2KVW3_9BACT</name>
<sequence length="564" mass="61951">MGIRHALLPFIVAASLGCAARPAAPPRDAAKKVNPLAAKVDPVFARFTSATPGCAVGIYRAGQVVFSRGYGMADLERGVPIRPNTVFDIASVSKQFTATAIVLLVQEGKLSLDDSVRKFVPELPEYTAPITVRHLLQHTSGLRDYPDLLLLEGFDIQDVTTDYDALWAIIHQRALNFAPGSAWAYSNSGYFLASIIVKRVTGETLAAFSKRRIFGPLGMAHTHFHDDPAALVPNRALGYTPLEAEKYGVVWSGFSQTGDGAVMTTVEDLAKWDANFYEPKLGGPKWLEVLRTSGKLTNGRLTNYGMGLQFDSVRGIAHESHSGGWVGYKAHLERLPSERWSVAVLCNGDNLPASELAEGVFAAIDPKFRSDGVEEAGASAPPPPLEPFAGDYVDPVSLDARRFSVENGALVFRRGWSGGKAQPLVPLGPRMFRAKGGIARYEFVGDAQGKPSRVQRFVEGEEPTTYERTAARFTPNAKDLEGYAGRYASDEMRHDATIQIIDDNLYFGPWGRRPTIRLTAVRPDGFHAGATGFFFERDRAGKITGMRLWDERSRNIRFKWKSRE</sequence>
<dbReference type="RefSeq" id="WP_394830719.1">
    <property type="nucleotide sequence ID" value="NZ_CP089929.1"/>
</dbReference>
<keyword evidence="4" id="KW-1185">Reference proteome</keyword>
<evidence type="ECO:0000256" key="1">
    <source>
        <dbReference type="SAM" id="SignalP"/>
    </source>
</evidence>